<organism evidence="8 9">
    <name type="scientific">Nonomuraea indica</name>
    <dbReference type="NCBI Taxonomy" id="1581193"/>
    <lineage>
        <taxon>Bacteria</taxon>
        <taxon>Bacillati</taxon>
        <taxon>Actinomycetota</taxon>
        <taxon>Actinomycetes</taxon>
        <taxon>Streptosporangiales</taxon>
        <taxon>Streptosporangiaceae</taxon>
        <taxon>Nonomuraea</taxon>
    </lineage>
</organism>
<feature type="transmembrane region" description="Helical" evidence="6">
    <location>
        <begin position="200"/>
        <end position="223"/>
    </location>
</feature>
<sequence length="671" mass="71163">MTRAARLALAAAGAAIAGLVLAMIAGGAAFPRIIPGLPDAGVVTRWGLPLSRLGMNMAGMLTVGLLTTAAILLPGDKGVLGKSATGYVRAASWTALAWSVAAFATLIFGVADTVAVPVTEVLLNGAYLNSYATQTEQGIALTLVVLFGLAIALFARGAITAGAALGLLGFSVVTLLPPTLTGHASSSPNHGLATDAVSLHVVTLALWVGGLVVLALHAVRGAPQLDIAAARFSRLALWCYVGVGASGVFSVLARLTSFSDLWTSAYGVLVVAKIIAFVLLGYAGWWHRERTIGALAKGSPGSFARLAGGEALLMVATVGLAVALSRTEPPPSSIPADRAFELLGYPMPPPISLANIFSLWWLDLFFAVVAVLLGGLYGAGVVRLRRRGDAWSWGRTASWFAGVVILVFATQSGLARYAKVMFDVHMIEHMTLSMVVPILLVLGGPVTLALRALKPAARRGDRGPREWLTTILHSRFARIVGHPAIATAIFISSTYALYFTPLYAEAMQEHLGHIWMTLHFLISGTLFFWVIIGVDPAPHRLPYVGKLLTLFVTMPFHAFFGVALMMTGSVIASVYYDQLGRTWGGPLLEEQQNGGAIAWGFGEIPTLMVLLAIAVQWYQDEDRKARRDDRKADRGGGGDSELDSYNAYLARLDRADRGADRGVDRAADKGE</sequence>
<evidence type="ECO:0000256" key="6">
    <source>
        <dbReference type="SAM" id="Phobius"/>
    </source>
</evidence>
<evidence type="ECO:0000313" key="8">
    <source>
        <dbReference type="EMBL" id="MFI7442329.1"/>
    </source>
</evidence>
<keyword evidence="5 6" id="KW-0472">Membrane</keyword>
<evidence type="ECO:0000256" key="2">
    <source>
        <dbReference type="ARBA" id="ARBA00022475"/>
    </source>
</evidence>
<dbReference type="PANTHER" id="PTHR34820:SF4">
    <property type="entry name" value="INNER MEMBRANE PROTEIN YEBZ"/>
    <property type="match status" value="1"/>
</dbReference>
<comment type="subcellular location">
    <subcellularLocation>
        <location evidence="1">Cell membrane</location>
        <topology evidence="1">Multi-pass membrane protein</topology>
    </subcellularLocation>
</comment>
<dbReference type="InterPro" id="IPR019108">
    <property type="entry name" value="Caa3_assmbl_CtaG-rel"/>
</dbReference>
<keyword evidence="9" id="KW-1185">Reference proteome</keyword>
<feature type="transmembrane region" description="Helical" evidence="6">
    <location>
        <begin position="596"/>
        <end position="618"/>
    </location>
</feature>
<feature type="transmembrane region" description="Helical" evidence="6">
    <location>
        <begin position="396"/>
        <end position="414"/>
    </location>
</feature>
<feature type="transmembrane region" description="Helical" evidence="6">
    <location>
        <begin position="162"/>
        <end position="180"/>
    </location>
</feature>
<feature type="transmembrane region" description="Helical" evidence="6">
    <location>
        <begin position="53"/>
        <end position="74"/>
    </location>
</feature>
<evidence type="ECO:0000256" key="1">
    <source>
        <dbReference type="ARBA" id="ARBA00004651"/>
    </source>
</evidence>
<protein>
    <submittedName>
        <fullName evidence="8">Cytochrome c oxidase assembly protein</fullName>
    </submittedName>
</protein>
<dbReference type="RefSeq" id="WP_101783217.1">
    <property type="nucleotide sequence ID" value="NZ_JBITMB010000004.1"/>
</dbReference>
<feature type="transmembrane region" description="Helical" evidence="6">
    <location>
        <begin position="359"/>
        <end position="384"/>
    </location>
</feature>
<accession>A0ABW8A6C9</accession>
<feature type="transmembrane region" description="Helical" evidence="6">
    <location>
        <begin position="512"/>
        <end position="535"/>
    </location>
</feature>
<keyword evidence="3 6" id="KW-0812">Transmembrane</keyword>
<feature type="transmembrane region" description="Helical" evidence="6">
    <location>
        <begin position="479"/>
        <end position="500"/>
    </location>
</feature>
<comment type="caution">
    <text evidence="8">The sequence shown here is derived from an EMBL/GenBank/DDBJ whole genome shotgun (WGS) entry which is preliminary data.</text>
</comment>
<reference evidence="8 9" key="1">
    <citation type="submission" date="2024-10" db="EMBL/GenBank/DDBJ databases">
        <title>The Natural Products Discovery Center: Release of the First 8490 Sequenced Strains for Exploring Actinobacteria Biosynthetic Diversity.</title>
        <authorList>
            <person name="Kalkreuter E."/>
            <person name="Kautsar S.A."/>
            <person name="Yang D."/>
            <person name="Bader C.D."/>
            <person name="Teijaro C.N."/>
            <person name="Fluegel L."/>
            <person name="Davis C.M."/>
            <person name="Simpson J.R."/>
            <person name="Lauterbach L."/>
            <person name="Steele A.D."/>
            <person name="Gui C."/>
            <person name="Meng S."/>
            <person name="Li G."/>
            <person name="Viehrig K."/>
            <person name="Ye F."/>
            <person name="Su P."/>
            <person name="Kiefer A.F."/>
            <person name="Nichols A."/>
            <person name="Cepeda A.J."/>
            <person name="Yan W."/>
            <person name="Fan B."/>
            <person name="Jiang Y."/>
            <person name="Adhikari A."/>
            <person name="Zheng C.-J."/>
            <person name="Schuster L."/>
            <person name="Cowan T.M."/>
            <person name="Smanski M.J."/>
            <person name="Chevrette M.G."/>
            <person name="De Carvalho L.P.S."/>
            <person name="Shen B."/>
        </authorList>
    </citation>
    <scope>NUCLEOTIDE SEQUENCE [LARGE SCALE GENOMIC DNA]</scope>
    <source>
        <strain evidence="8 9">NPDC049503</strain>
    </source>
</reference>
<dbReference type="EMBL" id="JBITMB010000004">
    <property type="protein sequence ID" value="MFI7442329.1"/>
    <property type="molecule type" value="Genomic_DNA"/>
</dbReference>
<evidence type="ECO:0000313" key="9">
    <source>
        <dbReference type="Proteomes" id="UP001612928"/>
    </source>
</evidence>
<evidence type="ECO:0000256" key="5">
    <source>
        <dbReference type="ARBA" id="ARBA00023136"/>
    </source>
</evidence>
<dbReference type="InterPro" id="IPR008457">
    <property type="entry name" value="Cu-R_CopD_dom"/>
</dbReference>
<feature type="transmembrane region" description="Helical" evidence="6">
    <location>
        <begin position="138"/>
        <end position="155"/>
    </location>
</feature>
<proteinExistence type="predicted"/>
<gene>
    <name evidence="8" type="ORF">ACIBP5_20375</name>
</gene>
<dbReference type="InterPro" id="IPR032694">
    <property type="entry name" value="CopC/D"/>
</dbReference>
<keyword evidence="2" id="KW-1003">Cell membrane</keyword>
<dbReference type="PANTHER" id="PTHR34820">
    <property type="entry name" value="INNER MEMBRANE PROTEIN YEBZ"/>
    <property type="match status" value="1"/>
</dbReference>
<feature type="transmembrane region" description="Helical" evidence="6">
    <location>
        <begin position="306"/>
        <end position="325"/>
    </location>
</feature>
<feature type="transmembrane region" description="Helical" evidence="6">
    <location>
        <begin position="434"/>
        <end position="453"/>
    </location>
</feature>
<evidence type="ECO:0000256" key="4">
    <source>
        <dbReference type="ARBA" id="ARBA00022989"/>
    </source>
</evidence>
<dbReference type="Proteomes" id="UP001612928">
    <property type="component" value="Unassembled WGS sequence"/>
</dbReference>
<dbReference type="Pfam" id="PF05425">
    <property type="entry name" value="CopD"/>
    <property type="match status" value="1"/>
</dbReference>
<feature type="transmembrane region" description="Helical" evidence="6">
    <location>
        <begin position="265"/>
        <end position="285"/>
    </location>
</feature>
<evidence type="ECO:0000259" key="7">
    <source>
        <dbReference type="Pfam" id="PF05425"/>
    </source>
</evidence>
<feature type="transmembrane region" description="Helical" evidence="6">
    <location>
        <begin position="95"/>
        <end position="118"/>
    </location>
</feature>
<feature type="transmembrane region" description="Helical" evidence="6">
    <location>
        <begin position="547"/>
        <end position="576"/>
    </location>
</feature>
<keyword evidence="4 6" id="KW-1133">Transmembrane helix</keyword>
<feature type="domain" description="Copper resistance protein D" evidence="7">
    <location>
        <begin position="229"/>
        <end position="324"/>
    </location>
</feature>
<feature type="transmembrane region" description="Helical" evidence="6">
    <location>
        <begin position="235"/>
        <end position="253"/>
    </location>
</feature>
<evidence type="ECO:0000256" key="3">
    <source>
        <dbReference type="ARBA" id="ARBA00022692"/>
    </source>
</evidence>
<name>A0ABW8A6C9_9ACTN</name>
<dbReference type="Pfam" id="PF09678">
    <property type="entry name" value="Caa3_CtaG"/>
    <property type="match status" value="1"/>
</dbReference>